<dbReference type="PROSITE" id="PS50082">
    <property type="entry name" value="WD_REPEATS_2"/>
    <property type="match status" value="4"/>
</dbReference>
<dbReference type="Pfam" id="PF00400">
    <property type="entry name" value="WD40"/>
    <property type="match status" value="4"/>
</dbReference>
<dbReference type="Gramene" id="GBG83112">
    <property type="protein sequence ID" value="GBG83112"/>
    <property type="gene ID" value="CBR_g36730"/>
</dbReference>
<dbReference type="SUPFAM" id="SSF56112">
    <property type="entry name" value="Protein kinase-like (PK-like)"/>
    <property type="match status" value="3"/>
</dbReference>
<evidence type="ECO:0000256" key="1">
    <source>
        <dbReference type="ARBA" id="ARBA00022786"/>
    </source>
</evidence>
<dbReference type="PROSITE" id="PS50294">
    <property type="entry name" value="WD_REPEATS_REGION"/>
    <property type="match status" value="1"/>
</dbReference>
<dbReference type="InterPro" id="IPR011009">
    <property type="entry name" value="Kinase-like_dom_sf"/>
</dbReference>
<evidence type="ECO:0000256" key="3">
    <source>
        <dbReference type="SAM" id="Coils"/>
    </source>
</evidence>
<dbReference type="InterPro" id="IPR015943">
    <property type="entry name" value="WD40/YVTN_repeat-like_dom_sf"/>
</dbReference>
<accession>A0A388LLM1</accession>
<feature type="repeat" description="WD" evidence="2">
    <location>
        <begin position="915"/>
        <end position="953"/>
    </location>
</feature>
<feature type="domain" description="Protein kinase" evidence="5">
    <location>
        <begin position="453"/>
        <end position="731"/>
    </location>
</feature>
<dbReference type="Gene3D" id="2.130.10.10">
    <property type="entry name" value="YVTN repeat-like/Quinoprotein amine dehydrogenase"/>
    <property type="match status" value="3"/>
</dbReference>
<feature type="coiled-coil region" evidence="3">
    <location>
        <begin position="1005"/>
        <end position="1039"/>
    </location>
</feature>
<feature type="repeat" description="WD" evidence="2">
    <location>
        <begin position="247"/>
        <end position="278"/>
    </location>
</feature>
<evidence type="ECO:0000256" key="4">
    <source>
        <dbReference type="SAM" id="MobiDB-lite"/>
    </source>
</evidence>
<dbReference type="EMBL" id="BFEA01000429">
    <property type="protein sequence ID" value="GBG83112.1"/>
    <property type="molecule type" value="Genomic_DNA"/>
</dbReference>
<gene>
    <name evidence="6" type="ORF">CBR_g36730</name>
</gene>
<dbReference type="PANTHER" id="PTHR45647:SF43">
    <property type="entry name" value="OS10G0100500 PROTEIN"/>
    <property type="match status" value="1"/>
</dbReference>
<dbReference type="InterPro" id="IPR000719">
    <property type="entry name" value="Prot_kinase_dom"/>
</dbReference>
<evidence type="ECO:0000313" key="6">
    <source>
        <dbReference type="EMBL" id="GBG83112.1"/>
    </source>
</evidence>
<dbReference type="InterPro" id="IPR051348">
    <property type="entry name" value="U-box_ubiquitin_ligases"/>
</dbReference>
<sequence>MGDSDDEAKMTVGFEQRFHGTRKDILMGARDKNTPLYVNVHPHQPWVVFIAQGRSVQVWNCEEGRGVKAWDIARVIGRSEAAKIVARQNRLFIVLRKRNCFLMCEVQGQNWELQQLKSVKAHRSRVEDVLFHPTLSSVITYSVRSVKLWNWTAGWVSKTFKCESGKITAAAFHPQESEIVFASASRDRKIIIWNGATSSPTRILDAQYKMTTLQFSANHEKPYLVAGSSVGTIEVFNYVEGRRLATLAGLTGSICSVFFHPQSPYIFAASMDGTIVGWRQTEESEEDYNIEQEICYASGLNEVCSMAPCGNSGMLVVGGRAEFVVLDVVQREVEEETPELLVQQALEKASCAQEILATSLTLSRRAVKLQAEKTRRLEVEAAVMKTRISEMEEASQRQKQRIEQLESCQSNNQAPQGGVLATASGVGNDSERINTHHFQEYSVNSLHSATNNFNENMKLGEGDHGCVFYQGKFQQQIQVLMKKPKVKIEFSLFDRELVGRLRSLRHPHLLRLLGVCYEENCLVYEHMANGNLRDFLTDHGESSPRRHLPWYVRLRVVREIAEALFFLHSNKSSDGRPEPIVHCAIKPANILLDGEFMAKLSGVDCALLLPKLAALNQKPELCLQLETGGRYIAPEYLQVRAFNEKTDIYAFGITLLEMLTGKCQSSAEPDQEVLDNMVKHDNILRNSLDPSAGSWDIELARELAKLGLACASLERRQRPDKGTILGLLEGIAFPTGCAGPVGGYGRPRDDVELMIRKTKAKGRETAGDNAKSGVDEVVGMVRRREIRAPGVASGGAVEFPRTQPVLGMAGVSLVTMWSLGNAQEEKTLELQRTMNGTGVMDVALTKAYFAILQEHAIEVWATSTDNLHWKIETPAKNSAIEFCRGPNKSLLAVGDRNGTLHVWDYETRTRVATSLKGHEKEVHAIAWFDYIFSASKGGEIVVWDESSYQPIQRYSCGLTYSTKLALAPCGDVLPSALIVGDGSGVVVLDIKSQTRASTMSKASKEEELQETVKKQAKRIQELEEELKESSVRLKDVECGSKKHASECELMKESIAERDRKNNVQVLTIQQLTTKVSHLTEQVQRSELRTQGLQSRLEEKVRECQLMDRSREKHKRREGTQADRIRQLENEVRGLKAQRDVSIQTSEKFKLRIKEMERIKAEMIGQLENEVHKMKEERDMSIESFEISKLRIKELERTKAERIEQLENEVHKMREERDMSIETSEKCKLRIKELGQMLAKEVEEKETLQRLLEQIADTEAGGGVACPLREWTFEELQAATHNFDENHKLGQGDHYGCLYQARLSDITSVTVRKLRDDVIMENQRTVFKTAVVDKLRSLRHPHMMTLLGVCTEKPCLVYEHVANGNLEDWISASPTSAARGRRSLPWYSRLCVMAEVAQALCFLHCSELATDGPIIHSAIKPANIFLDINFAAKLGGVDQGLLIRGVLGGQQMAAEVLCLSLRNNYQYMAPELFQSESFDEKTDIYALGITLLQMLTGHFHNALRTIRARVENLNAFENALDSSAGCWDVELAQEVARLGLRCASLERNDRPNMMTGEGSILKVLEGVAANVQLTDLADNRGELFYAHLLTSEKNPDAPLILEEDEGKLWGTQEESISDDERNFLDAELTLEELSTIMSNMARVPSALDTWRWEEGNNTGGGHKATTLTLPAQRANALPASVRDSDKSLLAVGDNYGMLHVWDYETKICLATTMKGHEKGVKNIVWSHYIFSASEDGKIVVWNESNYQPIQYYFSGWNGPPTLALAPCSDMFPSALIVGGEGGVVVLDIRSQTQAQEEKELKETVKKQAERIVELEKQLEESTLRMMGRSRDETQANRIKQLETEVQKLKTKRDVSNKTFPPQAWTAEDLQAATDNFDASHKFGEGDYGCLYQAFKTEVVDRLSALRHPHVMTLLGVCEERHCLVYKHVANGSLEDWISASPASAAGGRRSLPWYSRLRVMAEVAQALCFLHCSELATGGPIIHSAIKPANIFLDSNFGAKLGGVDQGLLIRGVLGGPEMAAEVLCLSLRNNYQYMAPELFQSENFDEKADIYALGITLLQVLTGQFHNALRKIRATVEDPNAFKNALDSNAGCWDVELAQEVARLGVRCTSLERNDRPSMMTGQGNILEILDGVAVKLHLPDSADNGGEYVAS</sequence>
<dbReference type="GO" id="GO:0005524">
    <property type="term" value="F:ATP binding"/>
    <property type="evidence" value="ECO:0007669"/>
    <property type="project" value="InterPro"/>
</dbReference>
<feature type="coiled-coil region" evidence="3">
    <location>
        <begin position="1191"/>
        <end position="1257"/>
    </location>
</feature>
<name>A0A388LLM1_CHABU</name>
<protein>
    <recommendedName>
        <fullName evidence="5">Protein kinase domain-containing protein</fullName>
    </recommendedName>
</protein>
<feature type="coiled-coil region" evidence="3">
    <location>
        <begin position="1796"/>
        <end position="1857"/>
    </location>
</feature>
<evidence type="ECO:0000256" key="2">
    <source>
        <dbReference type="PROSITE-ProRule" id="PRU00221"/>
    </source>
</evidence>
<dbReference type="InterPro" id="IPR036322">
    <property type="entry name" value="WD40_repeat_dom_sf"/>
</dbReference>
<dbReference type="SUPFAM" id="SSF50978">
    <property type="entry name" value="WD40 repeat-like"/>
    <property type="match status" value="3"/>
</dbReference>
<feature type="region of interest" description="Disordered" evidence="4">
    <location>
        <begin position="392"/>
        <end position="424"/>
    </location>
</feature>
<dbReference type="Gene3D" id="3.30.200.20">
    <property type="entry name" value="Phosphorylase Kinase, domain 1"/>
    <property type="match status" value="2"/>
</dbReference>
<feature type="domain" description="Protein kinase" evidence="5">
    <location>
        <begin position="1282"/>
        <end position="1560"/>
    </location>
</feature>
<evidence type="ECO:0000313" key="7">
    <source>
        <dbReference type="Proteomes" id="UP000265515"/>
    </source>
</evidence>
<keyword evidence="7" id="KW-1185">Reference proteome</keyword>
<feature type="repeat" description="WD" evidence="2">
    <location>
        <begin position="886"/>
        <end position="913"/>
    </location>
</feature>
<dbReference type="Proteomes" id="UP000265515">
    <property type="component" value="Unassembled WGS sequence"/>
</dbReference>
<dbReference type="OrthoDB" id="346907at2759"/>
<dbReference type="InterPro" id="IPR001245">
    <property type="entry name" value="Ser-Thr/Tyr_kinase_cat_dom"/>
</dbReference>
<dbReference type="PANTHER" id="PTHR45647">
    <property type="entry name" value="OS02G0152300 PROTEIN"/>
    <property type="match status" value="1"/>
</dbReference>
<reference evidence="6 7" key="1">
    <citation type="journal article" date="2018" name="Cell">
        <title>The Chara Genome: Secondary Complexity and Implications for Plant Terrestrialization.</title>
        <authorList>
            <person name="Nishiyama T."/>
            <person name="Sakayama H."/>
            <person name="Vries J.D."/>
            <person name="Buschmann H."/>
            <person name="Saint-Marcoux D."/>
            <person name="Ullrich K.K."/>
            <person name="Haas F.B."/>
            <person name="Vanderstraeten L."/>
            <person name="Becker D."/>
            <person name="Lang D."/>
            <person name="Vosolsobe S."/>
            <person name="Rombauts S."/>
            <person name="Wilhelmsson P.K.I."/>
            <person name="Janitza P."/>
            <person name="Kern R."/>
            <person name="Heyl A."/>
            <person name="Rumpler F."/>
            <person name="Villalobos L.I.A.C."/>
            <person name="Clay J.M."/>
            <person name="Skokan R."/>
            <person name="Toyoda A."/>
            <person name="Suzuki Y."/>
            <person name="Kagoshima H."/>
            <person name="Schijlen E."/>
            <person name="Tajeshwar N."/>
            <person name="Catarino B."/>
            <person name="Hetherington A.J."/>
            <person name="Saltykova A."/>
            <person name="Bonnot C."/>
            <person name="Breuninger H."/>
            <person name="Symeonidi A."/>
            <person name="Radhakrishnan G.V."/>
            <person name="Van Nieuwerburgh F."/>
            <person name="Deforce D."/>
            <person name="Chang C."/>
            <person name="Karol K.G."/>
            <person name="Hedrich R."/>
            <person name="Ulvskov P."/>
            <person name="Glockner G."/>
            <person name="Delwiche C.F."/>
            <person name="Petrasek J."/>
            <person name="Van de Peer Y."/>
            <person name="Friml J."/>
            <person name="Beilby M."/>
            <person name="Dolan L."/>
            <person name="Kohara Y."/>
            <person name="Sugano S."/>
            <person name="Fujiyama A."/>
            <person name="Delaux P.-M."/>
            <person name="Quint M."/>
            <person name="TheiBen G."/>
            <person name="Hagemann M."/>
            <person name="Harholt J."/>
            <person name="Dunand C."/>
            <person name="Zachgo S."/>
            <person name="Langdale J."/>
            <person name="Maumus F."/>
            <person name="Straeten D.V.D."/>
            <person name="Gould S.B."/>
            <person name="Rensing S.A."/>
        </authorList>
    </citation>
    <scope>NUCLEOTIDE SEQUENCE [LARGE SCALE GENOMIC DNA]</scope>
    <source>
        <strain evidence="6 7">S276</strain>
    </source>
</reference>
<dbReference type="Pfam" id="PF00069">
    <property type="entry name" value="Pkinase"/>
    <property type="match status" value="1"/>
</dbReference>
<dbReference type="GO" id="GO:0004672">
    <property type="term" value="F:protein kinase activity"/>
    <property type="evidence" value="ECO:0007669"/>
    <property type="project" value="InterPro"/>
</dbReference>
<keyword evidence="1" id="KW-0833">Ubl conjugation pathway</keyword>
<evidence type="ECO:0000259" key="5">
    <source>
        <dbReference type="PROSITE" id="PS50011"/>
    </source>
</evidence>
<feature type="compositionally biased region" description="Polar residues" evidence="4">
    <location>
        <begin position="406"/>
        <end position="415"/>
    </location>
</feature>
<comment type="caution">
    <text evidence="6">The sequence shown here is derived from an EMBL/GenBank/DDBJ whole genome shotgun (WGS) entry which is preliminary data.</text>
</comment>
<organism evidence="6 7">
    <name type="scientific">Chara braunii</name>
    <name type="common">Braun's stonewort</name>
    <dbReference type="NCBI Taxonomy" id="69332"/>
    <lineage>
        <taxon>Eukaryota</taxon>
        <taxon>Viridiplantae</taxon>
        <taxon>Streptophyta</taxon>
        <taxon>Charophyceae</taxon>
        <taxon>Charales</taxon>
        <taxon>Characeae</taxon>
        <taxon>Chara</taxon>
    </lineage>
</organism>
<keyword evidence="3" id="KW-0175">Coiled coil</keyword>
<feature type="domain" description="Protein kinase" evidence="5">
    <location>
        <begin position="1769"/>
        <end position="2130"/>
    </location>
</feature>
<dbReference type="Gene3D" id="1.10.510.10">
    <property type="entry name" value="Transferase(Phosphotransferase) domain 1"/>
    <property type="match status" value="3"/>
</dbReference>
<dbReference type="PROSITE" id="PS50011">
    <property type="entry name" value="PROTEIN_KINASE_DOM"/>
    <property type="match status" value="3"/>
</dbReference>
<dbReference type="STRING" id="69332.A0A388LLM1"/>
<feature type="repeat" description="WD" evidence="2">
    <location>
        <begin position="1712"/>
        <end position="1750"/>
    </location>
</feature>
<dbReference type="SMART" id="SM00320">
    <property type="entry name" value="WD40"/>
    <property type="match status" value="8"/>
</dbReference>
<dbReference type="InterPro" id="IPR001680">
    <property type="entry name" value="WD40_rpt"/>
</dbReference>
<proteinExistence type="predicted"/>
<feature type="compositionally biased region" description="Basic and acidic residues" evidence="4">
    <location>
        <begin position="392"/>
        <end position="404"/>
    </location>
</feature>
<dbReference type="Pfam" id="PF07714">
    <property type="entry name" value="PK_Tyr_Ser-Thr"/>
    <property type="match status" value="2"/>
</dbReference>
<keyword evidence="2" id="KW-0853">WD repeat</keyword>